<name>A0A6A6A4W2_9PLEO</name>
<dbReference type="Pfam" id="PF00856">
    <property type="entry name" value="SET"/>
    <property type="match status" value="1"/>
</dbReference>
<dbReference type="AlphaFoldDB" id="A0A6A6A4W2"/>
<protein>
    <recommendedName>
        <fullName evidence="2">SET domain-containing protein</fullName>
    </recommendedName>
</protein>
<dbReference type="SUPFAM" id="SSF82199">
    <property type="entry name" value="SET domain"/>
    <property type="match status" value="1"/>
</dbReference>
<dbReference type="InterPro" id="IPR053185">
    <property type="entry name" value="SET_domain_protein"/>
</dbReference>
<evidence type="ECO:0000313" key="3">
    <source>
        <dbReference type="EMBL" id="KAF2126164.1"/>
    </source>
</evidence>
<reference evidence="3" key="1">
    <citation type="journal article" date="2020" name="Stud. Mycol.">
        <title>101 Dothideomycetes genomes: a test case for predicting lifestyles and emergence of pathogens.</title>
        <authorList>
            <person name="Haridas S."/>
            <person name="Albert R."/>
            <person name="Binder M."/>
            <person name="Bloem J."/>
            <person name="Labutti K."/>
            <person name="Salamov A."/>
            <person name="Andreopoulos B."/>
            <person name="Baker S."/>
            <person name="Barry K."/>
            <person name="Bills G."/>
            <person name="Bluhm B."/>
            <person name="Cannon C."/>
            <person name="Castanera R."/>
            <person name="Culley D."/>
            <person name="Daum C."/>
            <person name="Ezra D."/>
            <person name="Gonzalez J."/>
            <person name="Henrissat B."/>
            <person name="Kuo A."/>
            <person name="Liang C."/>
            <person name="Lipzen A."/>
            <person name="Lutzoni F."/>
            <person name="Magnuson J."/>
            <person name="Mondo S."/>
            <person name="Nolan M."/>
            <person name="Ohm R."/>
            <person name="Pangilinan J."/>
            <person name="Park H.-J."/>
            <person name="Ramirez L."/>
            <person name="Alfaro M."/>
            <person name="Sun H."/>
            <person name="Tritt A."/>
            <person name="Yoshinaga Y."/>
            <person name="Zwiers L.-H."/>
            <person name="Turgeon B."/>
            <person name="Goodwin S."/>
            <person name="Spatafora J."/>
            <person name="Crous P."/>
            <person name="Grigoriev I."/>
        </authorList>
    </citation>
    <scope>NUCLEOTIDE SEQUENCE</scope>
    <source>
        <strain evidence="3">CBS 119687</strain>
    </source>
</reference>
<dbReference type="CDD" id="cd20071">
    <property type="entry name" value="SET_SMYD"/>
    <property type="match status" value="1"/>
</dbReference>
<evidence type="ECO:0000256" key="1">
    <source>
        <dbReference type="SAM" id="MobiDB-lite"/>
    </source>
</evidence>
<proteinExistence type="predicted"/>
<dbReference type="Proteomes" id="UP000799771">
    <property type="component" value="Unassembled WGS sequence"/>
</dbReference>
<dbReference type="RefSeq" id="XP_033520556.1">
    <property type="nucleotide sequence ID" value="XM_033670793.1"/>
</dbReference>
<dbReference type="InterPro" id="IPR046341">
    <property type="entry name" value="SET_dom_sf"/>
</dbReference>
<feature type="region of interest" description="Disordered" evidence="1">
    <location>
        <begin position="1"/>
        <end position="53"/>
    </location>
</feature>
<evidence type="ECO:0000313" key="4">
    <source>
        <dbReference type="Proteomes" id="UP000799771"/>
    </source>
</evidence>
<dbReference type="Gene3D" id="2.170.270.10">
    <property type="entry name" value="SET domain"/>
    <property type="match status" value="1"/>
</dbReference>
<feature type="compositionally biased region" description="Basic and acidic residues" evidence="1">
    <location>
        <begin position="7"/>
        <end position="27"/>
    </location>
</feature>
<sequence length="377" mass="40840">MSALRTPDTDHDHRVREKKEKDTHEDTTTLVPVNDTSDSDTDTVATLPLPRPQVPVLPHYTSLPIPSNHPNATTTTQHALFATHPIKRGTRLIHEPPLLTLPHPGTQTASLLPAFHALPPSSQSLIWSLPASPACTSPSLTALSSLIDPLITAIHPLTTKPPSQWTPSDHTLYATTAPTLIPAITAYRLTARWHTARFSLTDLPEHERAELPEGTQVTGLFPETARLRHSCVPNCFAAYDAVSNHMTVHATHDIPQGGELTLSALPDAYYTSATQRAASLAQKFGITCACEACTPSHPRFPAHEAAREVAHSHAVSLAAFFDNDAHATLDQLVQAENRILRLIRALREAGCEGPEVVRWRGALVERVQPGIAGMTGG</sequence>
<organism evidence="3 4">
    <name type="scientific">Dothidotthia symphoricarpi CBS 119687</name>
    <dbReference type="NCBI Taxonomy" id="1392245"/>
    <lineage>
        <taxon>Eukaryota</taxon>
        <taxon>Fungi</taxon>
        <taxon>Dikarya</taxon>
        <taxon>Ascomycota</taxon>
        <taxon>Pezizomycotina</taxon>
        <taxon>Dothideomycetes</taxon>
        <taxon>Pleosporomycetidae</taxon>
        <taxon>Pleosporales</taxon>
        <taxon>Dothidotthiaceae</taxon>
        <taxon>Dothidotthia</taxon>
    </lineage>
</organism>
<dbReference type="EMBL" id="ML977514">
    <property type="protein sequence ID" value="KAF2126164.1"/>
    <property type="molecule type" value="Genomic_DNA"/>
</dbReference>
<keyword evidence="4" id="KW-1185">Reference proteome</keyword>
<evidence type="ECO:0000259" key="2">
    <source>
        <dbReference type="Pfam" id="PF00856"/>
    </source>
</evidence>
<feature type="domain" description="SET" evidence="2">
    <location>
        <begin position="79"/>
        <end position="262"/>
    </location>
</feature>
<dbReference type="GeneID" id="54411225"/>
<dbReference type="OrthoDB" id="265717at2759"/>
<accession>A0A6A6A4W2</accession>
<gene>
    <name evidence="3" type="ORF">P153DRAFT_388910</name>
</gene>
<dbReference type="InterPro" id="IPR001214">
    <property type="entry name" value="SET_dom"/>
</dbReference>
<dbReference type="PANTHER" id="PTHR47332:SF4">
    <property type="entry name" value="SET DOMAIN-CONTAINING PROTEIN 5"/>
    <property type="match status" value="1"/>
</dbReference>
<dbReference type="PANTHER" id="PTHR47332">
    <property type="entry name" value="SET DOMAIN-CONTAINING PROTEIN 5"/>
    <property type="match status" value="1"/>
</dbReference>